<evidence type="ECO:0000256" key="1">
    <source>
        <dbReference type="SAM" id="MobiDB-lite"/>
    </source>
</evidence>
<evidence type="ECO:0000313" key="3">
    <source>
        <dbReference type="Proteomes" id="UP000250235"/>
    </source>
</evidence>
<dbReference type="Proteomes" id="UP000250235">
    <property type="component" value="Unassembled WGS sequence"/>
</dbReference>
<reference evidence="2 3" key="1">
    <citation type="journal article" date="2015" name="Proc. Natl. Acad. Sci. U.S.A.">
        <title>The resurrection genome of Boea hygrometrica: A blueprint for survival of dehydration.</title>
        <authorList>
            <person name="Xiao L."/>
            <person name="Yang G."/>
            <person name="Zhang L."/>
            <person name="Yang X."/>
            <person name="Zhao S."/>
            <person name="Ji Z."/>
            <person name="Zhou Q."/>
            <person name="Hu M."/>
            <person name="Wang Y."/>
            <person name="Chen M."/>
            <person name="Xu Y."/>
            <person name="Jin H."/>
            <person name="Xiao X."/>
            <person name="Hu G."/>
            <person name="Bao F."/>
            <person name="Hu Y."/>
            <person name="Wan P."/>
            <person name="Li L."/>
            <person name="Deng X."/>
            <person name="Kuang T."/>
            <person name="Xiang C."/>
            <person name="Zhu J.K."/>
            <person name="Oliver M.J."/>
            <person name="He Y."/>
        </authorList>
    </citation>
    <scope>NUCLEOTIDE SEQUENCE [LARGE SCALE GENOMIC DNA]</scope>
    <source>
        <strain evidence="3">cv. XS01</strain>
    </source>
</reference>
<organism evidence="2 3">
    <name type="scientific">Dorcoceras hygrometricum</name>
    <dbReference type="NCBI Taxonomy" id="472368"/>
    <lineage>
        <taxon>Eukaryota</taxon>
        <taxon>Viridiplantae</taxon>
        <taxon>Streptophyta</taxon>
        <taxon>Embryophyta</taxon>
        <taxon>Tracheophyta</taxon>
        <taxon>Spermatophyta</taxon>
        <taxon>Magnoliopsida</taxon>
        <taxon>eudicotyledons</taxon>
        <taxon>Gunneridae</taxon>
        <taxon>Pentapetalae</taxon>
        <taxon>asterids</taxon>
        <taxon>lamiids</taxon>
        <taxon>Lamiales</taxon>
        <taxon>Gesneriaceae</taxon>
        <taxon>Didymocarpoideae</taxon>
        <taxon>Trichosporeae</taxon>
        <taxon>Loxocarpinae</taxon>
        <taxon>Dorcoceras</taxon>
    </lineage>
</organism>
<name>A0A2Z7AIC5_9LAMI</name>
<sequence>MRCLNGPREQSSNTVALDENNRAKLVKDKPDRPKSDQLGEEKIGSGDLVKMYAYERVETVGRMISLRSLTSSRKPRRYTWRKTHVVKKANQQRRKLAGKQAQSPVMSSCNEQASSMHMLMRELRQLAV</sequence>
<feature type="region of interest" description="Disordered" evidence="1">
    <location>
        <begin position="1"/>
        <end position="42"/>
    </location>
</feature>
<feature type="compositionally biased region" description="Basic and acidic residues" evidence="1">
    <location>
        <begin position="19"/>
        <end position="42"/>
    </location>
</feature>
<feature type="compositionally biased region" description="Basic residues" evidence="1">
    <location>
        <begin position="86"/>
        <end position="97"/>
    </location>
</feature>
<keyword evidence="3" id="KW-1185">Reference proteome</keyword>
<dbReference type="AlphaFoldDB" id="A0A2Z7AIC5"/>
<dbReference type="EMBL" id="KV015082">
    <property type="protein sequence ID" value="KZV20870.1"/>
    <property type="molecule type" value="Genomic_DNA"/>
</dbReference>
<evidence type="ECO:0000313" key="2">
    <source>
        <dbReference type="EMBL" id="KZV20870.1"/>
    </source>
</evidence>
<proteinExistence type="predicted"/>
<gene>
    <name evidence="2" type="ORF">F511_35578</name>
</gene>
<accession>A0A2Z7AIC5</accession>
<protein>
    <submittedName>
        <fullName evidence="2">Uncharacterized protein</fullName>
    </submittedName>
</protein>
<feature type="region of interest" description="Disordered" evidence="1">
    <location>
        <begin position="86"/>
        <end position="108"/>
    </location>
</feature>